<dbReference type="AlphaFoldDB" id="A0A177FTJ2"/>
<dbReference type="Proteomes" id="UP000077349">
    <property type="component" value="Unassembled WGS sequence"/>
</dbReference>
<organism evidence="1 2">
    <name type="scientific">Acetobacter malorum</name>
    <dbReference type="NCBI Taxonomy" id="178901"/>
    <lineage>
        <taxon>Bacteria</taxon>
        <taxon>Pseudomonadati</taxon>
        <taxon>Pseudomonadota</taxon>
        <taxon>Alphaproteobacteria</taxon>
        <taxon>Acetobacterales</taxon>
        <taxon>Acetobacteraceae</taxon>
        <taxon>Acetobacter</taxon>
    </lineage>
</organism>
<sequence length="167" mass="18806">MFEHQGLWGIKPGNHGSFGIDQAMQRIENMGLGRHAIFKSQFNRAEDGLLIMLQHQGQDFSHFPVASRPPEQLILQGPEGSWQFGKRRAIAQGARFALDDRQIMPPVIHRAAWHTMRTRDDPVMHAQNLPFGDNAQLVRINPQADRTIGKGGRHAVTVAFELDQAGW</sequence>
<dbReference type="EMBL" id="LVHD01000330">
    <property type="protein sequence ID" value="OAG71468.1"/>
    <property type="molecule type" value="Genomic_DNA"/>
</dbReference>
<proteinExistence type="predicted"/>
<gene>
    <name evidence="1" type="ORF">Amal_04133</name>
</gene>
<name>A0A177FTJ2_9PROT</name>
<evidence type="ECO:0000313" key="2">
    <source>
        <dbReference type="Proteomes" id="UP000077349"/>
    </source>
</evidence>
<evidence type="ECO:0000313" key="1">
    <source>
        <dbReference type="EMBL" id="OAG71468.1"/>
    </source>
</evidence>
<accession>A0A177FTJ2</accession>
<reference evidence="1 2" key="1">
    <citation type="submission" date="2016-03" db="EMBL/GenBank/DDBJ databases">
        <title>Draft genome sequence of Acetobacter malorum CECT 7742, a strain isolated from strawberry vinegar.</title>
        <authorList>
            <person name="Sainz F."/>
            <person name="Mas A."/>
            <person name="Torija M.J."/>
        </authorList>
    </citation>
    <scope>NUCLEOTIDE SEQUENCE [LARGE SCALE GENOMIC DNA]</scope>
    <source>
        <strain evidence="1 2">CECT 7742</strain>
    </source>
</reference>
<protein>
    <submittedName>
        <fullName evidence="1">Uncharacterized protein</fullName>
    </submittedName>
</protein>
<comment type="caution">
    <text evidence="1">The sequence shown here is derived from an EMBL/GenBank/DDBJ whole genome shotgun (WGS) entry which is preliminary data.</text>
</comment>